<dbReference type="EMBL" id="LGTL01000023">
    <property type="protein sequence ID" value="KPA75648.1"/>
    <property type="molecule type" value="Genomic_DNA"/>
</dbReference>
<evidence type="ECO:0000256" key="1">
    <source>
        <dbReference type="SAM" id="MobiDB-lite"/>
    </source>
</evidence>
<organism evidence="2 3">
    <name type="scientific">Leptomonas pyrrhocoris</name>
    <name type="common">Firebug parasite</name>
    <dbReference type="NCBI Taxonomy" id="157538"/>
    <lineage>
        <taxon>Eukaryota</taxon>
        <taxon>Discoba</taxon>
        <taxon>Euglenozoa</taxon>
        <taxon>Kinetoplastea</taxon>
        <taxon>Metakinetoplastina</taxon>
        <taxon>Trypanosomatida</taxon>
        <taxon>Trypanosomatidae</taxon>
        <taxon>Leishmaniinae</taxon>
        <taxon>Leptomonas</taxon>
    </lineage>
</organism>
<dbReference type="VEuPathDB" id="TriTrypDB:LpyrH10_23_0020"/>
<keyword evidence="3" id="KW-1185">Reference proteome</keyword>
<evidence type="ECO:0000313" key="3">
    <source>
        <dbReference type="Proteomes" id="UP000037923"/>
    </source>
</evidence>
<name>A0A0N0DSA9_LEPPY</name>
<protein>
    <submittedName>
        <fullName evidence="2">Uncharacterized protein</fullName>
    </submittedName>
</protein>
<proteinExistence type="predicted"/>
<comment type="caution">
    <text evidence="2">The sequence shown here is derived from an EMBL/GenBank/DDBJ whole genome shotgun (WGS) entry which is preliminary data.</text>
</comment>
<accession>A0A0N0DSA9</accession>
<dbReference type="GeneID" id="26908502"/>
<gene>
    <name evidence="2" type="ORF">ABB37_08217</name>
</gene>
<sequence length="131" mass="13542">MLPPSAVHLLYDEPAGPLSAAHAASGPAAARHSHPVSNARAGGRLECPVRRRPIAVARMQHRLQSAHAGGSAALTAAAPPAAVNTDTQRRTRPTAVPRVPVCAARRCALSPLLWASFTASALTIPLSRDGL</sequence>
<reference evidence="2 3" key="1">
    <citation type="submission" date="2015-07" db="EMBL/GenBank/DDBJ databases">
        <title>High-quality genome of monoxenous trypanosomatid Leptomonas pyrrhocoris.</title>
        <authorList>
            <person name="Flegontov P."/>
            <person name="Butenko A."/>
            <person name="Firsov S."/>
            <person name="Vlcek C."/>
            <person name="Logacheva M.D."/>
            <person name="Field M."/>
            <person name="Filatov D."/>
            <person name="Flegontova O."/>
            <person name="Gerasimov E."/>
            <person name="Jackson A.P."/>
            <person name="Kelly S."/>
            <person name="Opperdoes F."/>
            <person name="O'Reilly A."/>
            <person name="Votypka J."/>
            <person name="Yurchenko V."/>
            <person name="Lukes J."/>
        </authorList>
    </citation>
    <scope>NUCLEOTIDE SEQUENCE [LARGE SCALE GENOMIC DNA]</scope>
    <source>
        <strain evidence="2">H10</strain>
    </source>
</reference>
<feature type="compositionally biased region" description="Low complexity" evidence="1">
    <location>
        <begin position="66"/>
        <end position="82"/>
    </location>
</feature>
<dbReference type="RefSeq" id="XP_015654087.1">
    <property type="nucleotide sequence ID" value="XM_015807138.1"/>
</dbReference>
<evidence type="ECO:0000313" key="2">
    <source>
        <dbReference type="EMBL" id="KPA75648.1"/>
    </source>
</evidence>
<dbReference type="AlphaFoldDB" id="A0A0N0DSA9"/>
<feature type="region of interest" description="Disordered" evidence="1">
    <location>
        <begin position="20"/>
        <end position="44"/>
    </location>
</feature>
<dbReference type="Proteomes" id="UP000037923">
    <property type="component" value="Unassembled WGS sequence"/>
</dbReference>
<feature type="region of interest" description="Disordered" evidence="1">
    <location>
        <begin position="66"/>
        <end position="92"/>
    </location>
</feature>
<feature type="compositionally biased region" description="Low complexity" evidence="1">
    <location>
        <begin position="20"/>
        <end position="30"/>
    </location>
</feature>